<keyword evidence="3" id="KW-0106">Calcium</keyword>
<dbReference type="InterPro" id="IPR018247">
    <property type="entry name" value="EF_Hand_1_Ca_BS"/>
</dbReference>
<dbReference type="OrthoDB" id="191686at2759"/>
<accession>A0A0C2MNP1</accession>
<proteinExistence type="predicted"/>
<dbReference type="OMA" id="DTNFDRD"/>
<dbReference type="Proteomes" id="UP000031668">
    <property type="component" value="Unassembled WGS sequence"/>
</dbReference>
<dbReference type="SMART" id="SM00054">
    <property type="entry name" value="EFh"/>
    <property type="match status" value="4"/>
</dbReference>
<comment type="caution">
    <text evidence="5">The sequence shown here is derived from an EMBL/GenBank/DDBJ whole genome shotgun (WGS) entry which is preliminary data.</text>
</comment>
<dbReference type="PANTHER" id="PTHR45942">
    <property type="entry name" value="PROTEIN PHOSPATASE 3 REGULATORY SUBUNIT B ALPHA ISOFORM TYPE 1"/>
    <property type="match status" value="1"/>
</dbReference>
<evidence type="ECO:0000313" key="6">
    <source>
        <dbReference type="Proteomes" id="UP000031668"/>
    </source>
</evidence>
<evidence type="ECO:0000259" key="4">
    <source>
        <dbReference type="PROSITE" id="PS50222"/>
    </source>
</evidence>
<dbReference type="PROSITE" id="PS00018">
    <property type="entry name" value="EF_HAND_1"/>
    <property type="match status" value="3"/>
</dbReference>
<dbReference type="AlphaFoldDB" id="A0A0C2MNP1"/>
<dbReference type="GO" id="GO:0005509">
    <property type="term" value="F:calcium ion binding"/>
    <property type="evidence" value="ECO:0007669"/>
    <property type="project" value="InterPro"/>
</dbReference>
<organism evidence="5 6">
    <name type="scientific">Thelohanellus kitauei</name>
    <name type="common">Myxosporean</name>
    <dbReference type="NCBI Taxonomy" id="669202"/>
    <lineage>
        <taxon>Eukaryota</taxon>
        <taxon>Metazoa</taxon>
        <taxon>Cnidaria</taxon>
        <taxon>Myxozoa</taxon>
        <taxon>Myxosporea</taxon>
        <taxon>Bivalvulida</taxon>
        <taxon>Platysporina</taxon>
        <taxon>Myxobolidae</taxon>
        <taxon>Thelohanellus</taxon>
    </lineage>
</organism>
<dbReference type="SUPFAM" id="SSF47473">
    <property type="entry name" value="EF-hand"/>
    <property type="match status" value="1"/>
</dbReference>
<dbReference type="Gene3D" id="1.10.238.10">
    <property type="entry name" value="EF-hand"/>
    <property type="match status" value="1"/>
</dbReference>
<dbReference type="Pfam" id="PF13499">
    <property type="entry name" value="EF-hand_7"/>
    <property type="match status" value="2"/>
</dbReference>
<keyword evidence="6" id="KW-1185">Reference proteome</keyword>
<keyword evidence="2" id="KW-0677">Repeat</keyword>
<dbReference type="FunFam" id="1.10.238.10:FF:000001">
    <property type="entry name" value="Calmodulin 1"/>
    <property type="match status" value="1"/>
</dbReference>
<dbReference type="PROSITE" id="PS50222">
    <property type="entry name" value="EF_HAND_2"/>
    <property type="match status" value="3"/>
</dbReference>
<name>A0A0C2MNP1_THEKT</name>
<feature type="domain" description="EF-hand" evidence="4">
    <location>
        <begin position="47"/>
        <end position="82"/>
    </location>
</feature>
<protein>
    <submittedName>
        <fullName evidence="5">Calcineurin subunit B</fullName>
    </submittedName>
</protein>
<sequence>MGNEVSSESSMLTSEEINRLRLRFSRIDTDQSGSLTKDEILNIPGLKQNPLVGRVLEVFDSDRNGEIDLKEFINGIALFSSKGNNENKIRFIFDIYDINRDGFITNGELFTVLKAMVGSNLNDEQLQQIVDKTMVAYDTDNDGRISYQEFKSKAESITVFNSMCLDI</sequence>
<evidence type="ECO:0000256" key="3">
    <source>
        <dbReference type="ARBA" id="ARBA00022837"/>
    </source>
</evidence>
<dbReference type="InterPro" id="IPR011992">
    <property type="entry name" value="EF-hand-dom_pair"/>
</dbReference>
<evidence type="ECO:0000313" key="5">
    <source>
        <dbReference type="EMBL" id="KII65985.1"/>
    </source>
</evidence>
<dbReference type="CDD" id="cd00051">
    <property type="entry name" value="EFh"/>
    <property type="match status" value="1"/>
</dbReference>
<feature type="domain" description="EF-hand" evidence="4">
    <location>
        <begin position="84"/>
        <end position="119"/>
    </location>
</feature>
<gene>
    <name evidence="5" type="ORF">RF11_15798</name>
</gene>
<reference evidence="5 6" key="1">
    <citation type="journal article" date="2014" name="Genome Biol. Evol.">
        <title>The genome of the myxosporean Thelohanellus kitauei shows adaptations to nutrient acquisition within its fish host.</title>
        <authorList>
            <person name="Yang Y."/>
            <person name="Xiong J."/>
            <person name="Zhou Z."/>
            <person name="Huo F."/>
            <person name="Miao W."/>
            <person name="Ran C."/>
            <person name="Liu Y."/>
            <person name="Zhang J."/>
            <person name="Feng J."/>
            <person name="Wang M."/>
            <person name="Wang M."/>
            <person name="Wang L."/>
            <person name="Yao B."/>
        </authorList>
    </citation>
    <scope>NUCLEOTIDE SEQUENCE [LARGE SCALE GENOMIC DNA]</scope>
    <source>
        <strain evidence="5">Wuqing</strain>
    </source>
</reference>
<evidence type="ECO:0000256" key="2">
    <source>
        <dbReference type="ARBA" id="ARBA00022737"/>
    </source>
</evidence>
<dbReference type="EMBL" id="JWZT01003647">
    <property type="protein sequence ID" value="KII65985.1"/>
    <property type="molecule type" value="Genomic_DNA"/>
</dbReference>
<feature type="domain" description="EF-hand" evidence="4">
    <location>
        <begin position="125"/>
        <end position="160"/>
    </location>
</feature>
<evidence type="ECO:0000256" key="1">
    <source>
        <dbReference type="ARBA" id="ARBA00022723"/>
    </source>
</evidence>
<keyword evidence="1" id="KW-0479">Metal-binding</keyword>
<dbReference type="InterPro" id="IPR002048">
    <property type="entry name" value="EF_hand_dom"/>
</dbReference>